<evidence type="ECO:0000313" key="4">
    <source>
        <dbReference type="Proteomes" id="UP000192472"/>
    </source>
</evidence>
<gene>
    <name evidence="3" type="ORF">SAMN04488029_3134</name>
</gene>
<reference evidence="3 4" key="1">
    <citation type="submission" date="2017-04" db="EMBL/GenBank/DDBJ databases">
        <authorList>
            <person name="Afonso C.L."/>
            <person name="Miller P.J."/>
            <person name="Scott M.A."/>
            <person name="Spackman E."/>
            <person name="Goraichik I."/>
            <person name="Dimitrov K.M."/>
            <person name="Suarez D.L."/>
            <person name="Swayne D.E."/>
        </authorList>
    </citation>
    <scope>NUCLEOTIDE SEQUENCE [LARGE SCALE GENOMIC DNA]</scope>
    <source>
        <strain evidence="3 4">DSM 26133</strain>
    </source>
</reference>
<evidence type="ECO:0000313" key="3">
    <source>
        <dbReference type="EMBL" id="SMD36902.1"/>
    </source>
</evidence>
<name>A0A1W2GK95_REIFA</name>
<dbReference type="InterPro" id="IPR032179">
    <property type="entry name" value="Cry22Aa_Ig-like"/>
</dbReference>
<feature type="chain" id="PRO_5012370937" description="Pesticidal crystal protein Cry22Aa Ig-like domain-containing protein" evidence="1">
    <location>
        <begin position="22"/>
        <end position="240"/>
    </location>
</feature>
<sequence length="240" mass="25323">MKNLKYILLAILPVVLLSSCAEDMPTGELITYPTIVFTGENTVTLAPGETYVEPGVDAFQGDAVLPLETSVTSRYRGYSGSEVGSDPDVYYVNYTATNADGFVGTAARTVIVPPIAGDMVTDLSGMYTATTTRIGGESYSGMQVMIWPEGGNTFGISCNIGHFYADGRAFGTADNLYLGAGSTITVNAPGDYTFTSGFFAGFGINFTITSMTVNAATKTITWSGEGNFANSVWDVVAVQQ</sequence>
<protein>
    <recommendedName>
        <fullName evidence="2">Pesticidal crystal protein Cry22Aa Ig-like domain-containing protein</fullName>
    </recommendedName>
</protein>
<dbReference type="EMBL" id="FWYF01000003">
    <property type="protein sequence ID" value="SMD36902.1"/>
    <property type="molecule type" value="Genomic_DNA"/>
</dbReference>
<feature type="signal peptide" evidence="1">
    <location>
        <begin position="1"/>
        <end position="21"/>
    </location>
</feature>
<feature type="domain" description="Pesticidal crystal protein Cry22Aa Ig-like" evidence="2">
    <location>
        <begin position="37"/>
        <end position="112"/>
    </location>
</feature>
<dbReference type="Proteomes" id="UP000192472">
    <property type="component" value="Unassembled WGS sequence"/>
</dbReference>
<dbReference type="STRING" id="692418.SAMN04488029_3134"/>
<dbReference type="RefSeq" id="WP_084373769.1">
    <property type="nucleotide sequence ID" value="NZ_FWYF01000003.1"/>
</dbReference>
<dbReference type="AlphaFoldDB" id="A0A1W2GK95"/>
<dbReference type="Pfam" id="PF16403">
    <property type="entry name" value="Bact_surface_Ig-like"/>
    <property type="match status" value="1"/>
</dbReference>
<dbReference type="OrthoDB" id="1423116at2"/>
<evidence type="ECO:0000259" key="2">
    <source>
        <dbReference type="Pfam" id="PF16403"/>
    </source>
</evidence>
<proteinExistence type="predicted"/>
<keyword evidence="4" id="KW-1185">Reference proteome</keyword>
<accession>A0A1W2GK95</accession>
<organism evidence="3 4">
    <name type="scientific">Reichenbachiella faecimaris</name>
    <dbReference type="NCBI Taxonomy" id="692418"/>
    <lineage>
        <taxon>Bacteria</taxon>
        <taxon>Pseudomonadati</taxon>
        <taxon>Bacteroidota</taxon>
        <taxon>Cytophagia</taxon>
        <taxon>Cytophagales</taxon>
        <taxon>Reichenbachiellaceae</taxon>
        <taxon>Reichenbachiella</taxon>
    </lineage>
</organism>
<dbReference type="PROSITE" id="PS51257">
    <property type="entry name" value="PROKAR_LIPOPROTEIN"/>
    <property type="match status" value="1"/>
</dbReference>
<keyword evidence="1" id="KW-0732">Signal</keyword>
<evidence type="ECO:0000256" key="1">
    <source>
        <dbReference type="SAM" id="SignalP"/>
    </source>
</evidence>